<evidence type="ECO:0000259" key="8">
    <source>
        <dbReference type="Pfam" id="PF01266"/>
    </source>
</evidence>
<dbReference type="InterPro" id="IPR000447">
    <property type="entry name" value="G3P_DH_FAD-dep"/>
</dbReference>
<evidence type="ECO:0000313" key="10">
    <source>
        <dbReference type="EMBL" id="GAA1421669.1"/>
    </source>
</evidence>
<comment type="similarity">
    <text evidence="2 6">Belongs to the FAD-dependent glycerol-3-phosphate dehydrogenase family.</text>
</comment>
<dbReference type="PROSITE" id="PS00977">
    <property type="entry name" value="FAD_G3PDH_1"/>
    <property type="match status" value="1"/>
</dbReference>
<dbReference type="EMBL" id="BAAAKK010000003">
    <property type="protein sequence ID" value="GAA1421669.1"/>
    <property type="molecule type" value="Genomic_DNA"/>
</dbReference>
<dbReference type="Gene3D" id="1.10.8.870">
    <property type="entry name" value="Alpha-glycerophosphate oxidase, cap domain"/>
    <property type="match status" value="1"/>
</dbReference>
<dbReference type="Pfam" id="PF01266">
    <property type="entry name" value="DAO"/>
    <property type="match status" value="1"/>
</dbReference>
<evidence type="ECO:0000259" key="9">
    <source>
        <dbReference type="Pfam" id="PF16901"/>
    </source>
</evidence>
<dbReference type="RefSeq" id="WP_343918615.1">
    <property type="nucleotide sequence ID" value="NZ_BAAAKK010000003.1"/>
</dbReference>
<dbReference type="InterPro" id="IPR006076">
    <property type="entry name" value="FAD-dep_OxRdtase"/>
</dbReference>
<keyword evidence="3 6" id="KW-0285">Flavoprotein</keyword>
<evidence type="ECO:0000313" key="11">
    <source>
        <dbReference type="Proteomes" id="UP001501266"/>
    </source>
</evidence>
<accession>A0ABP4JKY1</accession>
<proteinExistence type="inferred from homology"/>
<dbReference type="InterPro" id="IPR038299">
    <property type="entry name" value="DAO_C_sf"/>
</dbReference>
<evidence type="ECO:0000256" key="5">
    <source>
        <dbReference type="ARBA" id="ARBA00023002"/>
    </source>
</evidence>
<comment type="cofactor">
    <cofactor evidence="1 6">
        <name>FAD</name>
        <dbReference type="ChEBI" id="CHEBI:57692"/>
    </cofactor>
</comment>
<feature type="region of interest" description="Disordered" evidence="7">
    <location>
        <begin position="554"/>
        <end position="595"/>
    </location>
</feature>
<feature type="domain" description="FAD dependent oxidoreductase" evidence="8">
    <location>
        <begin position="32"/>
        <end position="392"/>
    </location>
</feature>
<dbReference type="SUPFAM" id="SSF51905">
    <property type="entry name" value="FAD/NAD(P)-binding domain"/>
    <property type="match status" value="1"/>
</dbReference>
<reference evidence="11" key="1">
    <citation type="journal article" date="2019" name="Int. J. Syst. Evol. Microbiol.">
        <title>The Global Catalogue of Microorganisms (GCM) 10K type strain sequencing project: providing services to taxonomists for standard genome sequencing and annotation.</title>
        <authorList>
            <consortium name="The Broad Institute Genomics Platform"/>
            <consortium name="The Broad Institute Genome Sequencing Center for Infectious Disease"/>
            <person name="Wu L."/>
            <person name="Ma J."/>
        </authorList>
    </citation>
    <scope>NUCLEOTIDE SEQUENCE [LARGE SCALE GENOMIC DNA]</scope>
    <source>
        <strain evidence="11">JCM 12398</strain>
    </source>
</reference>
<dbReference type="PANTHER" id="PTHR11985">
    <property type="entry name" value="GLYCEROL-3-PHOSPHATE DEHYDROGENASE"/>
    <property type="match status" value="1"/>
</dbReference>
<sequence length="595" mass="65084">MAETTNSVSRSRKLGPEERAAAIASMRDHEVDVLVIGGGIVGTGAALDAVTRGLRVGLIEARDFASGTSSRSSKLIHGGIRYLEQLNFGLVREALIERGLLLQRIAPHLAKPVRFLYPLDKPIIERAYIGAGMALYDAFSYTGFMKPGVPMHRHLTKKQVLKQIPSLDPDSIVGGLTYYDAQVDDARYVAELARTASFYGAHVASRVRAEGFLKVGERVVGVQAHDYETGEQFEIRAKQVVNATGVWTGETQAMVGHRVEFKVRASKGVHLVVPRDRFHSEMGLLLRTDKSVLFVIPWGRHWILGTTDTDWNLDKAHPAATAADIDYILDQVNRVLATKLTRSDVEGVYAGLRPLLAAASEGKSTANLSREHHVSHPVPGLVLIAGGKWTTYRIMAKDAIDEATSAMDGKVPQSCTDQIPLLGAVGYRAAWNKRARIARAFGVHKHRIEHLLNRYGTLTDELLDIIRLQPELAEPLPGADDYLGAEVRYACTHEGALHLDDVLARRTRISIEAWDRGVSAAPVAARIMADALGWDDARVEKEINTYNKRVAAELASQELPDDESADRARTEAPEIVPLSALPTVSTVGTRPEPAA</sequence>
<name>A0ABP4JKY1_9MICO</name>
<feature type="domain" description="Alpha-glycerophosphate oxidase C-terminal" evidence="9">
    <location>
        <begin position="414"/>
        <end position="538"/>
    </location>
</feature>
<evidence type="ECO:0000256" key="7">
    <source>
        <dbReference type="SAM" id="MobiDB-lite"/>
    </source>
</evidence>
<evidence type="ECO:0000256" key="6">
    <source>
        <dbReference type="RuleBase" id="RU361217"/>
    </source>
</evidence>
<protein>
    <recommendedName>
        <fullName evidence="6">Glycerol-3-phosphate dehydrogenase</fullName>
        <ecNumber evidence="6">1.1.5.3</ecNumber>
    </recommendedName>
</protein>
<dbReference type="InterPro" id="IPR031656">
    <property type="entry name" value="DAO_C"/>
</dbReference>
<dbReference type="Proteomes" id="UP001501266">
    <property type="component" value="Unassembled WGS sequence"/>
</dbReference>
<dbReference type="EC" id="1.1.5.3" evidence="6"/>
<dbReference type="Pfam" id="PF16901">
    <property type="entry name" value="DAO_C"/>
    <property type="match status" value="1"/>
</dbReference>
<evidence type="ECO:0000256" key="4">
    <source>
        <dbReference type="ARBA" id="ARBA00022827"/>
    </source>
</evidence>
<comment type="catalytic activity">
    <reaction evidence="6">
        <text>a quinone + sn-glycerol 3-phosphate = dihydroxyacetone phosphate + a quinol</text>
        <dbReference type="Rhea" id="RHEA:18977"/>
        <dbReference type="ChEBI" id="CHEBI:24646"/>
        <dbReference type="ChEBI" id="CHEBI:57597"/>
        <dbReference type="ChEBI" id="CHEBI:57642"/>
        <dbReference type="ChEBI" id="CHEBI:132124"/>
        <dbReference type="EC" id="1.1.5.3"/>
    </reaction>
</comment>
<keyword evidence="5 6" id="KW-0560">Oxidoreductase</keyword>
<dbReference type="InterPro" id="IPR036188">
    <property type="entry name" value="FAD/NAD-bd_sf"/>
</dbReference>
<gene>
    <name evidence="10" type="ORF">GCM10009640_13020</name>
</gene>
<dbReference type="PROSITE" id="PS00978">
    <property type="entry name" value="FAD_G3PDH_2"/>
    <property type="match status" value="1"/>
</dbReference>
<dbReference type="Gene3D" id="3.50.50.60">
    <property type="entry name" value="FAD/NAD(P)-binding domain"/>
    <property type="match status" value="1"/>
</dbReference>
<dbReference type="Gene3D" id="3.30.9.10">
    <property type="entry name" value="D-Amino Acid Oxidase, subunit A, domain 2"/>
    <property type="match status" value="1"/>
</dbReference>
<keyword evidence="11" id="KW-1185">Reference proteome</keyword>
<evidence type="ECO:0000256" key="2">
    <source>
        <dbReference type="ARBA" id="ARBA00007330"/>
    </source>
</evidence>
<comment type="caution">
    <text evidence="10">The sequence shown here is derived from an EMBL/GenBank/DDBJ whole genome shotgun (WGS) entry which is preliminary data.</text>
</comment>
<keyword evidence="4" id="KW-0274">FAD</keyword>
<organism evidence="10 11">
    <name type="scientific">Agrococcus citreus</name>
    <dbReference type="NCBI Taxonomy" id="84643"/>
    <lineage>
        <taxon>Bacteria</taxon>
        <taxon>Bacillati</taxon>
        <taxon>Actinomycetota</taxon>
        <taxon>Actinomycetes</taxon>
        <taxon>Micrococcales</taxon>
        <taxon>Microbacteriaceae</taxon>
        <taxon>Agrococcus</taxon>
    </lineage>
</organism>
<evidence type="ECO:0000256" key="1">
    <source>
        <dbReference type="ARBA" id="ARBA00001974"/>
    </source>
</evidence>
<dbReference type="PANTHER" id="PTHR11985:SF31">
    <property type="entry name" value="GLYCEROL-3-PHOSPHATE DEHYDROGENASE 2"/>
    <property type="match status" value="1"/>
</dbReference>
<dbReference type="SUPFAM" id="SSF54373">
    <property type="entry name" value="FAD-linked reductases, C-terminal domain"/>
    <property type="match status" value="1"/>
</dbReference>
<dbReference type="PRINTS" id="PR01001">
    <property type="entry name" value="FADG3PDH"/>
</dbReference>
<evidence type="ECO:0000256" key="3">
    <source>
        <dbReference type="ARBA" id="ARBA00022630"/>
    </source>
</evidence>